<proteinExistence type="predicted"/>
<dbReference type="InterPro" id="IPR001173">
    <property type="entry name" value="Glyco_trans_2-like"/>
</dbReference>
<dbReference type="InterPro" id="IPR050834">
    <property type="entry name" value="Glycosyltransf_2"/>
</dbReference>
<evidence type="ECO:0000313" key="2">
    <source>
        <dbReference type="EMBL" id="MFD0835490.1"/>
    </source>
</evidence>
<dbReference type="EMBL" id="JBHTIB010000008">
    <property type="protein sequence ID" value="MFD0835490.1"/>
    <property type="molecule type" value="Genomic_DNA"/>
</dbReference>
<organism evidence="2 3">
    <name type="scientific">Mariniflexile aquimaris</name>
    <dbReference type="NCBI Taxonomy" id="881009"/>
    <lineage>
        <taxon>Bacteria</taxon>
        <taxon>Pseudomonadati</taxon>
        <taxon>Bacteroidota</taxon>
        <taxon>Flavobacteriia</taxon>
        <taxon>Flavobacteriales</taxon>
        <taxon>Flavobacteriaceae</taxon>
        <taxon>Mariniflexile</taxon>
    </lineage>
</organism>
<dbReference type="SUPFAM" id="SSF53448">
    <property type="entry name" value="Nucleotide-diphospho-sugar transferases"/>
    <property type="match status" value="1"/>
</dbReference>
<name>A0ABW3BSE0_9FLAO</name>
<dbReference type="Proteomes" id="UP001597011">
    <property type="component" value="Unassembled WGS sequence"/>
</dbReference>
<protein>
    <submittedName>
        <fullName evidence="2">Glycosyltransferase family 2 protein</fullName>
    </submittedName>
</protein>
<reference evidence="3" key="1">
    <citation type="journal article" date="2019" name="Int. J. Syst. Evol. Microbiol.">
        <title>The Global Catalogue of Microorganisms (GCM) 10K type strain sequencing project: providing services to taxonomists for standard genome sequencing and annotation.</title>
        <authorList>
            <consortium name="The Broad Institute Genomics Platform"/>
            <consortium name="The Broad Institute Genome Sequencing Center for Infectious Disease"/>
            <person name="Wu L."/>
            <person name="Ma J."/>
        </authorList>
    </citation>
    <scope>NUCLEOTIDE SEQUENCE [LARGE SCALE GENOMIC DNA]</scope>
    <source>
        <strain evidence="3">CCUG 60529</strain>
    </source>
</reference>
<dbReference type="RefSeq" id="WP_379940691.1">
    <property type="nucleotide sequence ID" value="NZ_JBHTIB010000008.1"/>
</dbReference>
<dbReference type="Pfam" id="PF00535">
    <property type="entry name" value="Glycos_transf_2"/>
    <property type="match status" value="1"/>
</dbReference>
<sequence>MKNNLVSIIIPCYNQACFIEEALYSVLEQTYTNWECIIVDDGSTDDTKKIAQYWAEKDSRFIYFEKLNGGLSSARNVGISKSKGTFILLLDSDDKYDFSFISKAINILEKDPNCGAVSCWGQKFIKTKRLEIFKPTGGVIEDFLFQNSAIGTSMLRKLCWQEIGGYDEKMKKGYEDWEFYIRLTQKWKVHVIPEVLFFYRQRDDSMRKIAIKNYDKVIKEYIFKKHKDLYVLHYDETIKHFLEEIEINKCSRLKLLNSLDYKIGHFILKPLRWVKSKIS</sequence>
<dbReference type="CDD" id="cd00761">
    <property type="entry name" value="Glyco_tranf_GTA_type"/>
    <property type="match status" value="1"/>
</dbReference>
<comment type="caution">
    <text evidence="2">The sequence shown here is derived from an EMBL/GenBank/DDBJ whole genome shotgun (WGS) entry which is preliminary data.</text>
</comment>
<accession>A0ABW3BSE0</accession>
<gene>
    <name evidence="2" type="ORF">ACFQ0I_06950</name>
</gene>
<dbReference type="PANTHER" id="PTHR43685">
    <property type="entry name" value="GLYCOSYLTRANSFERASE"/>
    <property type="match status" value="1"/>
</dbReference>
<dbReference type="Gene3D" id="3.90.550.10">
    <property type="entry name" value="Spore Coat Polysaccharide Biosynthesis Protein SpsA, Chain A"/>
    <property type="match status" value="1"/>
</dbReference>
<dbReference type="PANTHER" id="PTHR43685:SF2">
    <property type="entry name" value="GLYCOSYLTRANSFERASE 2-LIKE DOMAIN-CONTAINING PROTEIN"/>
    <property type="match status" value="1"/>
</dbReference>
<evidence type="ECO:0000313" key="3">
    <source>
        <dbReference type="Proteomes" id="UP001597011"/>
    </source>
</evidence>
<dbReference type="InterPro" id="IPR029044">
    <property type="entry name" value="Nucleotide-diphossugar_trans"/>
</dbReference>
<keyword evidence="3" id="KW-1185">Reference proteome</keyword>
<evidence type="ECO:0000259" key="1">
    <source>
        <dbReference type="Pfam" id="PF00535"/>
    </source>
</evidence>
<feature type="domain" description="Glycosyltransferase 2-like" evidence="1">
    <location>
        <begin position="7"/>
        <end position="130"/>
    </location>
</feature>